<dbReference type="Proteomes" id="UP000807306">
    <property type="component" value="Unassembled WGS sequence"/>
</dbReference>
<feature type="region of interest" description="Disordered" evidence="7">
    <location>
        <begin position="1"/>
        <end position="46"/>
    </location>
</feature>
<dbReference type="EMBL" id="MU157873">
    <property type="protein sequence ID" value="KAF9526256.1"/>
    <property type="molecule type" value="Genomic_DNA"/>
</dbReference>
<gene>
    <name evidence="9" type="ORF">CPB83DRAFT_817267</name>
</gene>
<dbReference type="GO" id="GO:0070006">
    <property type="term" value="F:metalloaminopeptidase activity"/>
    <property type="evidence" value="ECO:0007669"/>
    <property type="project" value="InterPro"/>
</dbReference>
<evidence type="ECO:0000256" key="6">
    <source>
        <dbReference type="RuleBase" id="RU000590"/>
    </source>
</evidence>
<dbReference type="PROSITE" id="PS00491">
    <property type="entry name" value="PROLINE_PEPTIDASE"/>
    <property type="match status" value="1"/>
</dbReference>
<evidence type="ECO:0000259" key="8">
    <source>
        <dbReference type="SMART" id="SM01011"/>
    </source>
</evidence>
<evidence type="ECO:0000256" key="1">
    <source>
        <dbReference type="ARBA" id="ARBA00001936"/>
    </source>
</evidence>
<feature type="domain" description="Aminopeptidase P N-terminal" evidence="8">
    <location>
        <begin position="45"/>
        <end position="180"/>
    </location>
</feature>
<organism evidence="9 10">
    <name type="scientific">Crepidotus variabilis</name>
    <dbReference type="NCBI Taxonomy" id="179855"/>
    <lineage>
        <taxon>Eukaryota</taxon>
        <taxon>Fungi</taxon>
        <taxon>Dikarya</taxon>
        <taxon>Basidiomycota</taxon>
        <taxon>Agaricomycotina</taxon>
        <taxon>Agaricomycetes</taxon>
        <taxon>Agaricomycetidae</taxon>
        <taxon>Agaricales</taxon>
        <taxon>Agaricineae</taxon>
        <taxon>Crepidotaceae</taxon>
        <taxon>Crepidotus</taxon>
    </lineage>
</organism>
<dbReference type="InterPro" id="IPR000994">
    <property type="entry name" value="Pept_M24"/>
</dbReference>
<dbReference type="PANTHER" id="PTHR43226">
    <property type="entry name" value="XAA-PRO AMINOPEPTIDASE 3"/>
    <property type="match status" value="1"/>
</dbReference>
<evidence type="ECO:0000256" key="2">
    <source>
        <dbReference type="ARBA" id="ARBA00008766"/>
    </source>
</evidence>
<comment type="caution">
    <text evidence="9">The sequence shown here is derived from an EMBL/GenBank/DDBJ whole genome shotgun (WGS) entry which is preliminary data.</text>
</comment>
<reference evidence="9" key="1">
    <citation type="submission" date="2020-11" db="EMBL/GenBank/DDBJ databases">
        <authorList>
            <consortium name="DOE Joint Genome Institute"/>
            <person name="Ahrendt S."/>
            <person name="Riley R."/>
            <person name="Andreopoulos W."/>
            <person name="Labutti K."/>
            <person name="Pangilinan J."/>
            <person name="Ruiz-Duenas F.J."/>
            <person name="Barrasa J.M."/>
            <person name="Sanchez-Garcia M."/>
            <person name="Camarero S."/>
            <person name="Miyauchi S."/>
            <person name="Serrano A."/>
            <person name="Linde D."/>
            <person name="Babiker R."/>
            <person name="Drula E."/>
            <person name="Ayuso-Fernandez I."/>
            <person name="Pacheco R."/>
            <person name="Padilla G."/>
            <person name="Ferreira P."/>
            <person name="Barriuso J."/>
            <person name="Kellner H."/>
            <person name="Castanera R."/>
            <person name="Alfaro M."/>
            <person name="Ramirez L."/>
            <person name="Pisabarro A.G."/>
            <person name="Kuo A."/>
            <person name="Tritt A."/>
            <person name="Lipzen A."/>
            <person name="He G."/>
            <person name="Yan M."/>
            <person name="Ng V."/>
            <person name="Cullen D."/>
            <person name="Martin F."/>
            <person name="Rosso M.-N."/>
            <person name="Henrissat B."/>
            <person name="Hibbett D."/>
            <person name="Martinez A.T."/>
            <person name="Grigoriev I.V."/>
        </authorList>
    </citation>
    <scope>NUCLEOTIDE SEQUENCE</scope>
    <source>
        <strain evidence="9">CBS 506.95</strain>
    </source>
</reference>
<dbReference type="SUPFAM" id="SSF55920">
    <property type="entry name" value="Creatinase/aminopeptidase"/>
    <property type="match status" value="1"/>
</dbReference>
<keyword evidence="4" id="KW-0378">Hydrolase</keyword>
<evidence type="ECO:0000313" key="10">
    <source>
        <dbReference type="Proteomes" id="UP000807306"/>
    </source>
</evidence>
<protein>
    <submittedName>
        <fullName evidence="9">Peptidase M24</fullName>
    </submittedName>
</protein>
<proteinExistence type="inferred from homology"/>
<dbReference type="CDD" id="cd01087">
    <property type="entry name" value="Prolidase"/>
    <property type="match status" value="1"/>
</dbReference>
<evidence type="ECO:0000256" key="7">
    <source>
        <dbReference type="SAM" id="MobiDB-lite"/>
    </source>
</evidence>
<keyword evidence="3 6" id="KW-0479">Metal-binding</keyword>
<dbReference type="InterPro" id="IPR036005">
    <property type="entry name" value="Creatinase/aminopeptidase-like"/>
</dbReference>
<dbReference type="SMART" id="SM01011">
    <property type="entry name" value="AMP_N"/>
    <property type="match status" value="1"/>
</dbReference>
<dbReference type="Gene3D" id="3.40.350.10">
    <property type="entry name" value="Creatinase/prolidase N-terminal domain"/>
    <property type="match status" value="1"/>
</dbReference>
<accession>A0A9P6EBC0</accession>
<dbReference type="InterPro" id="IPR052433">
    <property type="entry name" value="X-Pro_dipept-like"/>
</dbReference>
<dbReference type="Pfam" id="PF05195">
    <property type="entry name" value="AMP_N"/>
    <property type="match status" value="1"/>
</dbReference>
<dbReference type="AlphaFoldDB" id="A0A9P6EBC0"/>
<evidence type="ECO:0000256" key="5">
    <source>
        <dbReference type="ARBA" id="ARBA00023211"/>
    </source>
</evidence>
<dbReference type="GO" id="GO:0005739">
    <property type="term" value="C:mitochondrion"/>
    <property type="evidence" value="ECO:0007669"/>
    <property type="project" value="TreeGrafter"/>
</dbReference>
<comment type="similarity">
    <text evidence="2 6">Belongs to the peptidase M24B family.</text>
</comment>
<dbReference type="Pfam" id="PF00557">
    <property type="entry name" value="Peptidase_M24"/>
    <property type="match status" value="1"/>
</dbReference>
<evidence type="ECO:0000256" key="3">
    <source>
        <dbReference type="ARBA" id="ARBA00022723"/>
    </source>
</evidence>
<dbReference type="GO" id="GO:0006508">
    <property type="term" value="P:proteolysis"/>
    <property type="evidence" value="ECO:0007669"/>
    <property type="project" value="TreeGrafter"/>
</dbReference>
<keyword evidence="10" id="KW-1185">Reference proteome</keyword>
<feature type="compositionally biased region" description="Polar residues" evidence="7">
    <location>
        <begin position="19"/>
        <end position="31"/>
    </location>
</feature>
<evidence type="ECO:0000256" key="4">
    <source>
        <dbReference type="ARBA" id="ARBA00022801"/>
    </source>
</evidence>
<dbReference type="InterPro" id="IPR029149">
    <property type="entry name" value="Creatin/AminoP/Spt16_N"/>
</dbReference>
<dbReference type="GO" id="GO:0030145">
    <property type="term" value="F:manganese ion binding"/>
    <property type="evidence" value="ECO:0007669"/>
    <property type="project" value="InterPro"/>
</dbReference>
<name>A0A9P6EBC0_9AGAR</name>
<comment type="cofactor">
    <cofactor evidence="1">
        <name>Mn(2+)</name>
        <dbReference type="ChEBI" id="CHEBI:29035"/>
    </cofactor>
</comment>
<dbReference type="PANTHER" id="PTHR43226:SF4">
    <property type="entry name" value="XAA-PRO AMINOPEPTIDASE 3"/>
    <property type="match status" value="1"/>
</dbReference>
<dbReference type="OrthoDB" id="4215474at2759"/>
<dbReference type="SUPFAM" id="SSF53092">
    <property type="entry name" value="Creatinase/prolidase N-terminal domain"/>
    <property type="match status" value="1"/>
</dbReference>
<evidence type="ECO:0000313" key="9">
    <source>
        <dbReference type="EMBL" id="KAF9526256.1"/>
    </source>
</evidence>
<keyword evidence="5" id="KW-0464">Manganese</keyword>
<sequence length="485" mass="53671">MLARSRQIPSRLSHRAVSTKPSRYGQPTISSHPHLIRKDDLTPGIPASDYETRRRKLMEMLPEKSLVVSVAGPVKYMSSSAYKYRPSSNFWYLTGFEEPDSAVVLEKDSSSRGYKMTLFCSGTDSSKEKWDGANTSLADAKTIFAAEESLSISSLSSHLNSLLSSASHVFFDPPTPRPPTRNKTKRLLRYLSGPSDTEKELLEDLPSSMRRPLAPLLGKLRLVKTEAELGVMRAAADISARAHTKTMRFTEPGMSEHAVTAHFEYLCAREGSQRPAYVPVVASGPNSLILHYTRNNQIIEDGELVLVDAGCEFNGYASDITRTYPANGTFTAPQRDIYNAVLSAQKEMIKICTERAGHSLQELHRQSCRALQIELKQVGFSCSEGDLERVLYPHYLGHPIGIDLHESTYLDRSAPLKAGMVITIEPGLYIPPISNFPRHFHNIGVRIEDEVVVGTEHASILSVSAPKEIDDIEGACQGLLGLKPF</sequence>
<dbReference type="Gene3D" id="3.90.230.10">
    <property type="entry name" value="Creatinase/methionine aminopeptidase superfamily"/>
    <property type="match status" value="1"/>
</dbReference>
<dbReference type="InterPro" id="IPR001131">
    <property type="entry name" value="Peptidase_M24B_aminopep-P_CS"/>
</dbReference>
<dbReference type="InterPro" id="IPR007865">
    <property type="entry name" value="Aminopep_P_N"/>
</dbReference>